<dbReference type="AlphaFoldDB" id="A0AAD5MK82"/>
<evidence type="ECO:0000313" key="1">
    <source>
        <dbReference type="EMBL" id="KAJ1345584.1"/>
    </source>
</evidence>
<dbReference type="Proteomes" id="UP001196413">
    <property type="component" value="Unassembled WGS sequence"/>
</dbReference>
<protein>
    <submittedName>
        <fullName evidence="1">Uncharacterized protein</fullName>
    </submittedName>
</protein>
<accession>A0AAD5MK82</accession>
<evidence type="ECO:0000313" key="2">
    <source>
        <dbReference type="Proteomes" id="UP001196413"/>
    </source>
</evidence>
<sequence length="162" mass="17695">MDGVLTRSLCQHSSFLFISGFLDKSKGFEGLLCRRFVVVLQDFNYNSEVVNIISFGPMCNIRVLVLILNFPLDGPKGTCFTSGDTVTSICIMPGGNNMCNVMERSTVPVQHRTISGIVSTTNIIMANWSIQMWQDVMNRVARSLASGPFGLQFSGVSVTVGS</sequence>
<gene>
    <name evidence="1" type="ORF">KIN20_000151</name>
</gene>
<proteinExistence type="predicted"/>
<name>A0AAD5MK82_PARTN</name>
<comment type="caution">
    <text evidence="1">The sequence shown here is derived from an EMBL/GenBank/DDBJ whole genome shotgun (WGS) entry which is preliminary data.</text>
</comment>
<organism evidence="1 2">
    <name type="scientific">Parelaphostrongylus tenuis</name>
    <name type="common">Meningeal worm</name>
    <dbReference type="NCBI Taxonomy" id="148309"/>
    <lineage>
        <taxon>Eukaryota</taxon>
        <taxon>Metazoa</taxon>
        <taxon>Ecdysozoa</taxon>
        <taxon>Nematoda</taxon>
        <taxon>Chromadorea</taxon>
        <taxon>Rhabditida</taxon>
        <taxon>Rhabditina</taxon>
        <taxon>Rhabditomorpha</taxon>
        <taxon>Strongyloidea</taxon>
        <taxon>Metastrongylidae</taxon>
        <taxon>Parelaphostrongylus</taxon>
    </lineage>
</organism>
<keyword evidence="2" id="KW-1185">Reference proteome</keyword>
<reference evidence="1" key="1">
    <citation type="submission" date="2021-06" db="EMBL/GenBank/DDBJ databases">
        <title>Parelaphostrongylus tenuis whole genome reference sequence.</title>
        <authorList>
            <person name="Garwood T.J."/>
            <person name="Larsen P.A."/>
            <person name="Fountain-Jones N.M."/>
            <person name="Garbe J.R."/>
            <person name="Macchietto M.G."/>
            <person name="Kania S.A."/>
            <person name="Gerhold R.W."/>
            <person name="Richards J.E."/>
            <person name="Wolf T.M."/>
        </authorList>
    </citation>
    <scope>NUCLEOTIDE SEQUENCE</scope>
    <source>
        <strain evidence="1">MNPRO001-30</strain>
        <tissue evidence="1">Meninges</tissue>
    </source>
</reference>
<dbReference type="EMBL" id="JAHQIW010000025">
    <property type="protein sequence ID" value="KAJ1345584.1"/>
    <property type="molecule type" value="Genomic_DNA"/>
</dbReference>